<evidence type="ECO:0000259" key="2">
    <source>
        <dbReference type="Pfam" id="PF13649"/>
    </source>
</evidence>
<dbReference type="EMBL" id="NKYE01000003">
    <property type="protein sequence ID" value="OZM74139.1"/>
    <property type="molecule type" value="Genomic_DNA"/>
</dbReference>
<dbReference type="CDD" id="cd02440">
    <property type="entry name" value="AdoMet_MTases"/>
    <property type="match status" value="1"/>
</dbReference>
<keyword evidence="3" id="KW-0489">Methyltransferase</keyword>
<gene>
    <name evidence="3" type="ORF">CFN78_07760</name>
</gene>
<dbReference type="PANTHER" id="PTHR42912">
    <property type="entry name" value="METHYLTRANSFERASE"/>
    <property type="match status" value="1"/>
</dbReference>
<dbReference type="AlphaFoldDB" id="A0A263D7J3"/>
<dbReference type="GO" id="GO:0032259">
    <property type="term" value="P:methylation"/>
    <property type="evidence" value="ECO:0007669"/>
    <property type="project" value="UniProtKB-KW"/>
</dbReference>
<evidence type="ECO:0000313" key="3">
    <source>
        <dbReference type="EMBL" id="OZM74139.1"/>
    </source>
</evidence>
<evidence type="ECO:0000256" key="1">
    <source>
        <dbReference type="SAM" id="MobiDB-lite"/>
    </source>
</evidence>
<proteinExistence type="predicted"/>
<dbReference type="SUPFAM" id="SSF53335">
    <property type="entry name" value="S-adenosyl-L-methionine-dependent methyltransferases"/>
    <property type="match status" value="1"/>
</dbReference>
<dbReference type="OrthoDB" id="9797252at2"/>
<dbReference type="Proteomes" id="UP000242444">
    <property type="component" value="Unassembled WGS sequence"/>
</dbReference>
<comment type="caution">
    <text evidence="3">The sequence shown here is derived from an EMBL/GenBank/DDBJ whole genome shotgun (WGS) entry which is preliminary data.</text>
</comment>
<dbReference type="InterPro" id="IPR041698">
    <property type="entry name" value="Methyltransf_25"/>
</dbReference>
<dbReference type="Gene3D" id="3.40.50.150">
    <property type="entry name" value="Vaccinia Virus protein VP39"/>
    <property type="match status" value="1"/>
</dbReference>
<evidence type="ECO:0000313" key="4">
    <source>
        <dbReference type="Proteomes" id="UP000242444"/>
    </source>
</evidence>
<feature type="region of interest" description="Disordered" evidence="1">
    <location>
        <begin position="250"/>
        <end position="274"/>
    </location>
</feature>
<organism evidence="3 4">
    <name type="scientific">Amycolatopsis antarctica</name>
    <dbReference type="NCBI Taxonomy" id="1854586"/>
    <lineage>
        <taxon>Bacteria</taxon>
        <taxon>Bacillati</taxon>
        <taxon>Actinomycetota</taxon>
        <taxon>Actinomycetes</taxon>
        <taxon>Pseudonocardiales</taxon>
        <taxon>Pseudonocardiaceae</taxon>
        <taxon>Amycolatopsis</taxon>
    </lineage>
</organism>
<dbReference type="Pfam" id="PF13649">
    <property type="entry name" value="Methyltransf_25"/>
    <property type="match status" value="1"/>
</dbReference>
<feature type="compositionally biased region" description="Polar residues" evidence="1">
    <location>
        <begin position="258"/>
        <end position="274"/>
    </location>
</feature>
<name>A0A263D7J3_9PSEU</name>
<protein>
    <submittedName>
        <fullName evidence="3">SAM-dependent methyltransferase</fullName>
    </submittedName>
</protein>
<reference evidence="3 4" key="1">
    <citation type="submission" date="2017-07" db="EMBL/GenBank/DDBJ databases">
        <title>Amycolatopsis antarcticus sp. nov., isolated from the surface of an Antarcticus brown macroalga.</title>
        <authorList>
            <person name="Wang J."/>
            <person name="Leiva S."/>
            <person name="Huang J."/>
            <person name="Huang Y."/>
        </authorList>
    </citation>
    <scope>NUCLEOTIDE SEQUENCE [LARGE SCALE GENOMIC DNA]</scope>
    <source>
        <strain evidence="3 4">AU-G6</strain>
    </source>
</reference>
<dbReference type="InterPro" id="IPR029063">
    <property type="entry name" value="SAM-dependent_MTases_sf"/>
</dbReference>
<feature type="domain" description="Methyltransferase" evidence="2">
    <location>
        <begin position="57"/>
        <end position="148"/>
    </location>
</feature>
<keyword evidence="4" id="KW-1185">Reference proteome</keyword>
<dbReference type="InterPro" id="IPR050508">
    <property type="entry name" value="Methyltransf_Superfamily"/>
</dbReference>
<sequence length="274" mass="30198">MADHLPSRWRRRPVDVLPSPNIWYHRDVYECENEAQDVDGEIWRVLRSRCDWTGRDVLDLGCGDGFHLSRFAGAARSVTGVEPHPPLVAAARARVAGLPGVRVRHGAAQRIPLPDAEVDLVHARTAYFFGPGCEPGLAEVERVLRPGGTLAVVDLDVTADPYGRWMRADLPDYDPAEVDSFFARQGFRCERVVTRWRFASAAALESVLRIEFSARVAERALAETVRARAPGDRGVEFPVTYRVLSRDKPAGLVPARAQSRSAVSPGSGTSPRIP</sequence>
<keyword evidence="3" id="KW-0808">Transferase</keyword>
<accession>A0A263D7J3</accession>
<dbReference type="GO" id="GO:0008757">
    <property type="term" value="F:S-adenosylmethionine-dependent methyltransferase activity"/>
    <property type="evidence" value="ECO:0007669"/>
    <property type="project" value="InterPro"/>
</dbReference>
<dbReference type="InParanoid" id="A0A263D7J3"/>